<keyword evidence="11 16" id="KW-0067">ATP-binding</keyword>
<comment type="catalytic activity">
    <reaction evidence="15 16 17">
        <text>uridine + ATP = UMP + ADP + H(+)</text>
        <dbReference type="Rhea" id="RHEA:16825"/>
        <dbReference type="ChEBI" id="CHEBI:15378"/>
        <dbReference type="ChEBI" id="CHEBI:16704"/>
        <dbReference type="ChEBI" id="CHEBI:30616"/>
        <dbReference type="ChEBI" id="CHEBI:57865"/>
        <dbReference type="ChEBI" id="CHEBI:456216"/>
        <dbReference type="EC" id="2.7.1.48"/>
    </reaction>
</comment>
<dbReference type="Gene3D" id="3.40.50.300">
    <property type="entry name" value="P-loop containing nucleotide triphosphate hydrolases"/>
    <property type="match status" value="1"/>
</dbReference>
<sequence length="217" mass="25167">MQKPIIIGIAGGTGSGKTSVANAVLEDLMKNGNDVVLLEQDSYYKKNDHLSFSERVKLNYDHPNSIDFDLLEQHIIMLSNHQSIEKPIYNFAEHNRTKETERIDSKSIIIVEGILILAIEKIRNLLDMKIFVDTDDDIRLLRRMERDIQERGRSFDNVKEQYISTVKPMHLEFVEPSKRYADVIIPRGKDNEVGIKMVSSRLKYLIRRSGNKDYMEK</sequence>
<dbReference type="Proteomes" id="UP000526184">
    <property type="component" value="Unassembled WGS sequence"/>
</dbReference>
<dbReference type="InterPro" id="IPR006083">
    <property type="entry name" value="PRK/URK"/>
</dbReference>
<evidence type="ECO:0000313" key="19">
    <source>
        <dbReference type="EMBL" id="NYV28187.1"/>
    </source>
</evidence>
<comment type="pathway">
    <text evidence="2 16 17">Pyrimidine metabolism; UMP biosynthesis via salvage pathway; UMP from uridine: step 1/1.</text>
</comment>
<dbReference type="NCBIfam" id="NF004018">
    <property type="entry name" value="PRK05480.1"/>
    <property type="match status" value="1"/>
</dbReference>
<dbReference type="GO" id="GO:0004849">
    <property type="term" value="F:uridine kinase activity"/>
    <property type="evidence" value="ECO:0007669"/>
    <property type="project" value="UniProtKB-UniRule"/>
</dbReference>
<evidence type="ECO:0000259" key="18">
    <source>
        <dbReference type="Pfam" id="PF00485"/>
    </source>
</evidence>
<evidence type="ECO:0000256" key="8">
    <source>
        <dbReference type="ARBA" id="ARBA00022679"/>
    </source>
</evidence>
<comment type="caution">
    <text evidence="19">The sequence shown here is derived from an EMBL/GenBank/DDBJ whole genome shotgun (WGS) entry which is preliminary data.</text>
</comment>
<dbReference type="GO" id="GO:0005524">
    <property type="term" value="F:ATP binding"/>
    <property type="evidence" value="ECO:0007669"/>
    <property type="project" value="UniProtKB-UniRule"/>
</dbReference>
<evidence type="ECO:0000256" key="11">
    <source>
        <dbReference type="ARBA" id="ARBA00022840"/>
    </source>
</evidence>
<evidence type="ECO:0000256" key="13">
    <source>
        <dbReference type="ARBA" id="ARBA00031452"/>
    </source>
</evidence>
<proteinExistence type="inferred from homology"/>
<evidence type="ECO:0000256" key="7">
    <source>
        <dbReference type="ARBA" id="ARBA00022490"/>
    </source>
</evidence>
<evidence type="ECO:0000256" key="5">
    <source>
        <dbReference type="ARBA" id="ARBA00012137"/>
    </source>
</evidence>
<organism evidence="19 20">
    <name type="scientific">Streptobacillus felis</name>
    <dbReference type="NCBI Taxonomy" id="1384509"/>
    <lineage>
        <taxon>Bacteria</taxon>
        <taxon>Fusobacteriati</taxon>
        <taxon>Fusobacteriota</taxon>
        <taxon>Fusobacteriia</taxon>
        <taxon>Fusobacteriales</taxon>
        <taxon>Leptotrichiaceae</taxon>
        <taxon>Streptobacillus</taxon>
    </lineage>
</organism>
<comment type="similarity">
    <text evidence="4 16 17">Belongs to the uridine kinase family.</text>
</comment>
<dbReference type="InterPro" id="IPR026008">
    <property type="entry name" value="Uridine_kinase"/>
</dbReference>
<protein>
    <recommendedName>
        <fullName evidence="6 16">Uridine kinase</fullName>
        <ecNumber evidence="5 16">2.7.1.48</ecNumber>
    </recommendedName>
    <alternativeName>
        <fullName evidence="12 16">Cytidine monophosphokinase</fullName>
    </alternativeName>
    <alternativeName>
        <fullName evidence="13 16">Uridine monophosphokinase</fullName>
    </alternativeName>
</protein>
<evidence type="ECO:0000256" key="17">
    <source>
        <dbReference type="RuleBase" id="RU003825"/>
    </source>
</evidence>
<comment type="subcellular location">
    <subcellularLocation>
        <location evidence="1 16 17">Cytoplasm</location>
    </subcellularLocation>
</comment>
<dbReference type="GO" id="GO:0005737">
    <property type="term" value="C:cytoplasm"/>
    <property type="evidence" value="ECO:0007669"/>
    <property type="project" value="UniProtKB-SubCell"/>
</dbReference>
<dbReference type="CDD" id="cd02023">
    <property type="entry name" value="UMPK"/>
    <property type="match status" value="1"/>
</dbReference>
<evidence type="ECO:0000256" key="16">
    <source>
        <dbReference type="HAMAP-Rule" id="MF_00551"/>
    </source>
</evidence>
<gene>
    <name evidence="16 19" type="primary">udk</name>
    <name evidence="19" type="ORF">HP397_05130</name>
</gene>
<dbReference type="UniPathway" id="UPA00574">
    <property type="reaction ID" value="UER00637"/>
</dbReference>
<dbReference type="GO" id="GO:0044206">
    <property type="term" value="P:UMP salvage"/>
    <property type="evidence" value="ECO:0007669"/>
    <property type="project" value="UniProtKB-UniRule"/>
</dbReference>
<keyword evidence="8 16" id="KW-0808">Transferase</keyword>
<name>A0A7Z0PGL4_9FUSO</name>
<evidence type="ECO:0000256" key="3">
    <source>
        <dbReference type="ARBA" id="ARBA00004784"/>
    </source>
</evidence>
<dbReference type="AlphaFoldDB" id="A0A7Z0PGL4"/>
<comment type="pathway">
    <text evidence="3 16 17">Pyrimidine metabolism; CTP biosynthesis via salvage pathway; CTP from cytidine: step 1/3.</text>
</comment>
<keyword evidence="20" id="KW-1185">Reference proteome</keyword>
<reference evidence="19 20" key="1">
    <citation type="submission" date="2020-05" db="EMBL/GenBank/DDBJ databases">
        <title>Streptobacillus felis strain LHL191014123.</title>
        <authorList>
            <person name="Fawzy A."/>
            <person name="Rau J."/>
            <person name="Risse K."/>
            <person name="Schauerte N."/>
            <person name="Geiger C."/>
            <person name="Blom J."/>
            <person name="Imirzalioglu C."/>
            <person name="Falgenhauer J."/>
            <person name="Bach A."/>
            <person name="Herden C."/>
            <person name="Eisenberg T."/>
        </authorList>
    </citation>
    <scope>NUCLEOTIDE SEQUENCE [LARGE SCALE GENOMIC DNA]</scope>
    <source>
        <strain evidence="19 20">LHL191014123</strain>
    </source>
</reference>
<dbReference type="EMBL" id="JABMKT010000024">
    <property type="protein sequence ID" value="NYV28187.1"/>
    <property type="molecule type" value="Genomic_DNA"/>
</dbReference>
<dbReference type="InterPro" id="IPR000764">
    <property type="entry name" value="Uridine_kinase-like"/>
</dbReference>
<dbReference type="PANTHER" id="PTHR10285">
    <property type="entry name" value="URIDINE KINASE"/>
    <property type="match status" value="1"/>
</dbReference>
<dbReference type="GO" id="GO:0044211">
    <property type="term" value="P:CTP salvage"/>
    <property type="evidence" value="ECO:0007669"/>
    <property type="project" value="UniProtKB-UniRule"/>
</dbReference>
<evidence type="ECO:0000256" key="10">
    <source>
        <dbReference type="ARBA" id="ARBA00022777"/>
    </source>
</evidence>
<evidence type="ECO:0000256" key="12">
    <source>
        <dbReference type="ARBA" id="ARBA00030641"/>
    </source>
</evidence>
<comment type="catalytic activity">
    <reaction evidence="14 17">
        <text>cytidine + ATP = CMP + ADP + H(+)</text>
        <dbReference type="Rhea" id="RHEA:24674"/>
        <dbReference type="ChEBI" id="CHEBI:15378"/>
        <dbReference type="ChEBI" id="CHEBI:17562"/>
        <dbReference type="ChEBI" id="CHEBI:30616"/>
        <dbReference type="ChEBI" id="CHEBI:60377"/>
        <dbReference type="ChEBI" id="CHEBI:456216"/>
        <dbReference type="EC" id="2.7.1.48"/>
    </reaction>
</comment>
<keyword evidence="10 16" id="KW-0418">Kinase</keyword>
<accession>A0A7Z0PGL4</accession>
<dbReference type="RefSeq" id="WP_180136231.1">
    <property type="nucleotide sequence ID" value="NZ_JABMKT010000024.1"/>
</dbReference>
<keyword evidence="7 16" id="KW-0963">Cytoplasm</keyword>
<evidence type="ECO:0000256" key="15">
    <source>
        <dbReference type="ARBA" id="ARBA00048909"/>
    </source>
</evidence>
<feature type="binding site" evidence="16">
    <location>
        <begin position="11"/>
        <end position="18"/>
    </location>
    <ligand>
        <name>ATP</name>
        <dbReference type="ChEBI" id="CHEBI:30616"/>
    </ligand>
</feature>
<feature type="domain" description="Phosphoribulokinase/uridine kinase" evidence="18">
    <location>
        <begin position="6"/>
        <end position="193"/>
    </location>
</feature>
<evidence type="ECO:0000256" key="1">
    <source>
        <dbReference type="ARBA" id="ARBA00004496"/>
    </source>
</evidence>
<dbReference type="EC" id="2.7.1.48" evidence="5 16"/>
<keyword evidence="9 16" id="KW-0547">Nucleotide-binding</keyword>
<dbReference type="UniPathway" id="UPA00579">
    <property type="reaction ID" value="UER00640"/>
</dbReference>
<evidence type="ECO:0000313" key="20">
    <source>
        <dbReference type="Proteomes" id="UP000526184"/>
    </source>
</evidence>
<dbReference type="Pfam" id="PF00485">
    <property type="entry name" value="PRK"/>
    <property type="match status" value="1"/>
</dbReference>
<evidence type="ECO:0000256" key="4">
    <source>
        <dbReference type="ARBA" id="ARBA00005408"/>
    </source>
</evidence>
<dbReference type="HAMAP" id="MF_00551">
    <property type="entry name" value="Uridine_kinase"/>
    <property type="match status" value="1"/>
</dbReference>
<dbReference type="SUPFAM" id="SSF52540">
    <property type="entry name" value="P-loop containing nucleoside triphosphate hydrolases"/>
    <property type="match status" value="1"/>
</dbReference>
<evidence type="ECO:0000256" key="2">
    <source>
        <dbReference type="ARBA" id="ARBA00004690"/>
    </source>
</evidence>
<dbReference type="InterPro" id="IPR027417">
    <property type="entry name" value="P-loop_NTPase"/>
</dbReference>
<dbReference type="PRINTS" id="PR00988">
    <property type="entry name" value="URIDINKINASE"/>
</dbReference>
<dbReference type="NCBIfam" id="TIGR00235">
    <property type="entry name" value="udk"/>
    <property type="match status" value="1"/>
</dbReference>
<evidence type="ECO:0000256" key="14">
    <source>
        <dbReference type="ARBA" id="ARBA00047436"/>
    </source>
</evidence>
<evidence type="ECO:0000256" key="6">
    <source>
        <dbReference type="ARBA" id="ARBA00021478"/>
    </source>
</evidence>
<evidence type="ECO:0000256" key="9">
    <source>
        <dbReference type="ARBA" id="ARBA00022741"/>
    </source>
</evidence>